<dbReference type="Pfam" id="PF03357">
    <property type="entry name" value="Snf7"/>
    <property type="match status" value="1"/>
</dbReference>
<evidence type="ECO:0000313" key="3">
    <source>
        <dbReference type="EnsemblPlants" id="TuG1812G0100000016.01.T01"/>
    </source>
</evidence>
<dbReference type="EnsemblPlants" id="TuG1812G0100000016.01.T01">
    <property type="protein sequence ID" value="TuG1812G0100000016.01.T01"/>
    <property type="gene ID" value="TuG1812G0100000016.01"/>
</dbReference>
<dbReference type="Proteomes" id="UP000015106">
    <property type="component" value="Chromosome 1"/>
</dbReference>
<evidence type="ECO:0000256" key="1">
    <source>
        <dbReference type="ARBA" id="ARBA00006190"/>
    </source>
</evidence>
<dbReference type="GO" id="GO:0032511">
    <property type="term" value="P:late endosome to vacuole transport via multivesicular body sorting pathway"/>
    <property type="evidence" value="ECO:0007669"/>
    <property type="project" value="TreeGrafter"/>
</dbReference>
<dbReference type="AlphaFoldDB" id="A0A8R7NX31"/>
<name>A0A8R7NX31_TRIUA</name>
<dbReference type="Gene3D" id="6.10.250.1710">
    <property type="match status" value="1"/>
</dbReference>
<dbReference type="GO" id="GO:0005771">
    <property type="term" value="C:multivesicular body"/>
    <property type="evidence" value="ECO:0007669"/>
    <property type="project" value="TreeGrafter"/>
</dbReference>
<keyword evidence="2" id="KW-0175">Coiled coil</keyword>
<evidence type="ECO:0008006" key="5">
    <source>
        <dbReference type="Google" id="ProtNLM"/>
    </source>
</evidence>
<evidence type="ECO:0000313" key="4">
    <source>
        <dbReference type="Proteomes" id="UP000015106"/>
    </source>
</evidence>
<accession>A0A8R7NX31</accession>
<comment type="similarity">
    <text evidence="1">Belongs to the SNF7 family.</text>
</comment>
<reference evidence="3" key="3">
    <citation type="submission" date="2022-06" db="UniProtKB">
        <authorList>
            <consortium name="EnsemblPlants"/>
        </authorList>
    </citation>
    <scope>IDENTIFICATION</scope>
</reference>
<dbReference type="PANTHER" id="PTHR22761:SF12">
    <property type="entry name" value="CHARGED MULTIVESICULAR BODY PROTEIN 5"/>
    <property type="match status" value="1"/>
</dbReference>
<evidence type="ECO:0000256" key="2">
    <source>
        <dbReference type="ARBA" id="ARBA00023054"/>
    </source>
</evidence>
<reference evidence="4" key="1">
    <citation type="journal article" date="2013" name="Nature">
        <title>Draft genome of the wheat A-genome progenitor Triticum urartu.</title>
        <authorList>
            <person name="Ling H.Q."/>
            <person name="Zhao S."/>
            <person name="Liu D."/>
            <person name="Wang J."/>
            <person name="Sun H."/>
            <person name="Zhang C."/>
            <person name="Fan H."/>
            <person name="Li D."/>
            <person name="Dong L."/>
            <person name="Tao Y."/>
            <person name="Gao C."/>
            <person name="Wu H."/>
            <person name="Li Y."/>
            <person name="Cui Y."/>
            <person name="Guo X."/>
            <person name="Zheng S."/>
            <person name="Wang B."/>
            <person name="Yu K."/>
            <person name="Liang Q."/>
            <person name="Yang W."/>
            <person name="Lou X."/>
            <person name="Chen J."/>
            <person name="Feng M."/>
            <person name="Jian J."/>
            <person name="Zhang X."/>
            <person name="Luo G."/>
            <person name="Jiang Y."/>
            <person name="Liu J."/>
            <person name="Wang Z."/>
            <person name="Sha Y."/>
            <person name="Zhang B."/>
            <person name="Wu H."/>
            <person name="Tang D."/>
            <person name="Shen Q."/>
            <person name="Xue P."/>
            <person name="Zou S."/>
            <person name="Wang X."/>
            <person name="Liu X."/>
            <person name="Wang F."/>
            <person name="Yang Y."/>
            <person name="An X."/>
            <person name="Dong Z."/>
            <person name="Zhang K."/>
            <person name="Zhang X."/>
            <person name="Luo M.C."/>
            <person name="Dvorak J."/>
            <person name="Tong Y."/>
            <person name="Wang J."/>
            <person name="Yang H."/>
            <person name="Li Z."/>
            <person name="Wang D."/>
            <person name="Zhang A."/>
            <person name="Wang J."/>
        </authorList>
    </citation>
    <scope>NUCLEOTIDE SEQUENCE</scope>
    <source>
        <strain evidence="4">cv. G1812</strain>
    </source>
</reference>
<keyword evidence="4" id="KW-1185">Reference proteome</keyword>
<dbReference type="Gramene" id="TuG1812G0100000016.01.T01">
    <property type="protein sequence ID" value="TuG1812G0100000016.01.T01"/>
    <property type="gene ID" value="TuG1812G0100000016.01"/>
</dbReference>
<organism evidence="3 4">
    <name type="scientific">Triticum urartu</name>
    <name type="common">Red wild einkorn</name>
    <name type="synonym">Crithodium urartu</name>
    <dbReference type="NCBI Taxonomy" id="4572"/>
    <lineage>
        <taxon>Eukaryota</taxon>
        <taxon>Viridiplantae</taxon>
        <taxon>Streptophyta</taxon>
        <taxon>Embryophyta</taxon>
        <taxon>Tracheophyta</taxon>
        <taxon>Spermatophyta</taxon>
        <taxon>Magnoliopsida</taxon>
        <taxon>Liliopsida</taxon>
        <taxon>Poales</taxon>
        <taxon>Poaceae</taxon>
        <taxon>BOP clade</taxon>
        <taxon>Pooideae</taxon>
        <taxon>Triticodae</taxon>
        <taxon>Triticeae</taxon>
        <taxon>Triticinae</taxon>
        <taxon>Triticum</taxon>
    </lineage>
</organism>
<dbReference type="InterPro" id="IPR005024">
    <property type="entry name" value="Snf7_fam"/>
</dbReference>
<reference evidence="3" key="2">
    <citation type="submission" date="2018-03" db="EMBL/GenBank/DDBJ databases">
        <title>The Triticum urartu genome reveals the dynamic nature of wheat genome evolution.</title>
        <authorList>
            <person name="Ling H."/>
            <person name="Ma B."/>
            <person name="Shi X."/>
            <person name="Liu H."/>
            <person name="Dong L."/>
            <person name="Sun H."/>
            <person name="Cao Y."/>
            <person name="Gao Q."/>
            <person name="Zheng S."/>
            <person name="Li Y."/>
            <person name="Yu Y."/>
            <person name="Du H."/>
            <person name="Qi M."/>
            <person name="Li Y."/>
            <person name="Yu H."/>
            <person name="Cui Y."/>
            <person name="Wang N."/>
            <person name="Chen C."/>
            <person name="Wu H."/>
            <person name="Zhao Y."/>
            <person name="Zhang J."/>
            <person name="Li Y."/>
            <person name="Zhou W."/>
            <person name="Zhang B."/>
            <person name="Hu W."/>
            <person name="Eijk M."/>
            <person name="Tang J."/>
            <person name="Witsenboer H."/>
            <person name="Zhao S."/>
            <person name="Li Z."/>
            <person name="Zhang A."/>
            <person name="Wang D."/>
            <person name="Liang C."/>
        </authorList>
    </citation>
    <scope>NUCLEOTIDE SEQUENCE [LARGE SCALE GENOMIC DNA]</scope>
    <source>
        <strain evidence="3">cv. G1812</strain>
    </source>
</reference>
<dbReference type="PANTHER" id="PTHR22761">
    <property type="entry name" value="CHARGED MULTIVESICULAR BODY PROTEIN"/>
    <property type="match status" value="1"/>
</dbReference>
<dbReference type="GO" id="GO:0006900">
    <property type="term" value="P:vesicle budding from membrane"/>
    <property type="evidence" value="ECO:0007669"/>
    <property type="project" value="TreeGrafter"/>
</dbReference>
<proteinExistence type="inferred from homology"/>
<sequence>MLYNKTYNLDQVACASEGNKDAQQIINVMKAANKELKRMMTTVRIEDIDSMLDEMMDLMDVSNEIQETLG</sequence>
<protein>
    <recommendedName>
        <fullName evidence="5">Charged multivesicular body protein 5</fullName>
    </recommendedName>
</protein>